<evidence type="ECO:0000256" key="2">
    <source>
        <dbReference type="SAM" id="MobiDB-lite"/>
    </source>
</evidence>
<evidence type="ECO:0000313" key="4">
    <source>
        <dbReference type="Proteomes" id="UP001447188"/>
    </source>
</evidence>
<keyword evidence="1" id="KW-0175">Coiled coil</keyword>
<feature type="region of interest" description="Disordered" evidence="2">
    <location>
        <begin position="239"/>
        <end position="262"/>
    </location>
</feature>
<feature type="coiled-coil region" evidence="1">
    <location>
        <begin position="182"/>
        <end position="209"/>
    </location>
</feature>
<comment type="caution">
    <text evidence="3">The sequence shown here is derived from an EMBL/GenBank/DDBJ whole genome shotgun (WGS) entry which is preliminary data.</text>
</comment>
<organism evidence="3 4">
    <name type="scientific">Discina gigas</name>
    <dbReference type="NCBI Taxonomy" id="1032678"/>
    <lineage>
        <taxon>Eukaryota</taxon>
        <taxon>Fungi</taxon>
        <taxon>Dikarya</taxon>
        <taxon>Ascomycota</taxon>
        <taxon>Pezizomycotina</taxon>
        <taxon>Pezizomycetes</taxon>
        <taxon>Pezizales</taxon>
        <taxon>Discinaceae</taxon>
        <taxon>Discina</taxon>
    </lineage>
</organism>
<dbReference type="EMBL" id="JBBBZM010000045">
    <property type="protein sequence ID" value="KAL0636682.1"/>
    <property type="molecule type" value="Genomic_DNA"/>
</dbReference>
<gene>
    <name evidence="3" type="ORF">Q9L58_004290</name>
</gene>
<evidence type="ECO:0000256" key="1">
    <source>
        <dbReference type="SAM" id="Coils"/>
    </source>
</evidence>
<accession>A0ABR3GL80</accession>
<dbReference type="Proteomes" id="UP001447188">
    <property type="component" value="Unassembled WGS sequence"/>
</dbReference>
<proteinExistence type="predicted"/>
<name>A0ABR3GL80_9PEZI</name>
<keyword evidence="4" id="KW-1185">Reference proteome</keyword>
<evidence type="ECO:0000313" key="3">
    <source>
        <dbReference type="EMBL" id="KAL0636682.1"/>
    </source>
</evidence>
<protein>
    <submittedName>
        <fullName evidence="3">Uncharacterized protein</fullName>
    </submittedName>
</protein>
<reference evidence="3 4" key="1">
    <citation type="submission" date="2024-02" db="EMBL/GenBank/DDBJ databases">
        <title>Discinaceae phylogenomics.</title>
        <authorList>
            <person name="Dirks A.C."/>
            <person name="James T.Y."/>
        </authorList>
    </citation>
    <scope>NUCLEOTIDE SEQUENCE [LARGE SCALE GENOMIC DNA]</scope>
    <source>
        <strain evidence="3 4">ACD0624</strain>
    </source>
</reference>
<sequence>MIKTIPSGKILPDPAQTPVVPHELAEMVTKAPADILRFIDQIDCSVWASTHSEDVIIESISACFTSKSEIVWYKALENSKRPHKLTINDIRRGLLKDFGVENWEMVMARYDLRPGAEKYGGDRYYPGGREGCGYYQTQEFKLRLSYLDEIEGLKDQIKFRNRRALEDGKKMSEMKRTWESIISKKDKTIEQLEIAVKGFEKEAGDLRSESIGKQSGSEEAFQRFERSIEKARERLKQDLGIQSYEESTKSSPIQNLPPRENSCPSLPLIKAVHWPTPSSLENLFEGSPSPSPPPSRKRVFIRAPLKLLSKNVKFGSSLSGMSDEVAECDDLLSDWNKELLLNRSERSSLSSSLAI</sequence>